<evidence type="ECO:0000256" key="1">
    <source>
        <dbReference type="ARBA" id="ARBA00007074"/>
    </source>
</evidence>
<keyword evidence="3" id="KW-0378">Hydrolase</keyword>
<evidence type="ECO:0000259" key="5">
    <source>
        <dbReference type="PROSITE" id="PS51935"/>
    </source>
</evidence>
<organism evidence="6 7">
    <name type="scientific">Sulfurovum indicum</name>
    <dbReference type="NCBI Taxonomy" id="2779528"/>
    <lineage>
        <taxon>Bacteria</taxon>
        <taxon>Pseudomonadati</taxon>
        <taxon>Campylobacterota</taxon>
        <taxon>Epsilonproteobacteria</taxon>
        <taxon>Campylobacterales</taxon>
        <taxon>Sulfurovaceae</taxon>
        <taxon>Sulfurovum</taxon>
    </lineage>
</organism>
<accession>A0A7M1S2M4</accession>
<proteinExistence type="inferred from homology"/>
<dbReference type="RefSeq" id="WP_197547986.1">
    <property type="nucleotide sequence ID" value="NZ_CP063164.1"/>
</dbReference>
<comment type="similarity">
    <text evidence="1">Belongs to the peptidase C40 family.</text>
</comment>
<keyword evidence="2" id="KW-0645">Protease</keyword>
<evidence type="ECO:0000256" key="2">
    <source>
        <dbReference type="ARBA" id="ARBA00022670"/>
    </source>
</evidence>
<dbReference type="InterPro" id="IPR000064">
    <property type="entry name" value="NLP_P60_dom"/>
</dbReference>
<sequence>MKFYRLSLLFIPFAVYAANLFVITDKKGVIVQEKILEHSENEYLNQDAREFSLQAMYDQLHREENLARAAQAAKEAAERIAQADTAAKKEGTTYQLTTADREALLRYARYFKGGKYVWGGTTPEGFDCSGYVQYLYKKQGIDLPRTAWSQSKKGRTVTLDELQKGDLLFFLTDRKRGIPVTHVGIYVGNGEFIHAASRKQGIIISPITHGKYRNCFVSARRIIPQNG</sequence>
<keyword evidence="4" id="KW-0788">Thiol protease</keyword>
<evidence type="ECO:0000313" key="6">
    <source>
        <dbReference type="EMBL" id="QOR61312.1"/>
    </source>
</evidence>
<dbReference type="Proteomes" id="UP000595074">
    <property type="component" value="Chromosome"/>
</dbReference>
<protein>
    <submittedName>
        <fullName evidence="6">C40 family peptidase</fullName>
    </submittedName>
</protein>
<keyword evidence="7" id="KW-1185">Reference proteome</keyword>
<dbReference type="PANTHER" id="PTHR47053:SF1">
    <property type="entry name" value="MUREIN DD-ENDOPEPTIDASE MEPH-RELATED"/>
    <property type="match status" value="1"/>
</dbReference>
<dbReference type="Gene3D" id="3.90.1720.10">
    <property type="entry name" value="endopeptidase domain like (from Nostoc punctiforme)"/>
    <property type="match status" value="1"/>
</dbReference>
<dbReference type="InterPro" id="IPR051202">
    <property type="entry name" value="Peptidase_C40"/>
</dbReference>
<evidence type="ECO:0000256" key="4">
    <source>
        <dbReference type="ARBA" id="ARBA00022807"/>
    </source>
</evidence>
<dbReference type="PANTHER" id="PTHR47053">
    <property type="entry name" value="MUREIN DD-ENDOPEPTIDASE MEPH-RELATED"/>
    <property type="match status" value="1"/>
</dbReference>
<feature type="domain" description="NlpC/P60" evidence="5">
    <location>
        <begin position="98"/>
        <end position="223"/>
    </location>
</feature>
<dbReference type="PROSITE" id="PS51935">
    <property type="entry name" value="NLPC_P60"/>
    <property type="match status" value="1"/>
</dbReference>
<dbReference type="KEGG" id="sinu:IMZ28_07605"/>
<dbReference type="Pfam" id="PF00877">
    <property type="entry name" value="NLPC_P60"/>
    <property type="match status" value="1"/>
</dbReference>
<name>A0A7M1S2M4_9BACT</name>
<reference evidence="6 7" key="1">
    <citation type="submission" date="2020-10" db="EMBL/GenBank/DDBJ databases">
        <title>The genome of sulfurovum sp.</title>
        <authorList>
            <person name="Xie S."/>
            <person name="Shao Z."/>
            <person name="Jiang L."/>
        </authorList>
    </citation>
    <scope>NUCLEOTIDE SEQUENCE [LARGE SCALE GENOMIC DNA]</scope>
    <source>
        <strain evidence="6 7">ST-419</strain>
    </source>
</reference>
<gene>
    <name evidence="6" type="ORF">IMZ28_07605</name>
</gene>
<dbReference type="GO" id="GO:0006508">
    <property type="term" value="P:proteolysis"/>
    <property type="evidence" value="ECO:0007669"/>
    <property type="project" value="UniProtKB-KW"/>
</dbReference>
<dbReference type="GO" id="GO:0008234">
    <property type="term" value="F:cysteine-type peptidase activity"/>
    <property type="evidence" value="ECO:0007669"/>
    <property type="project" value="UniProtKB-KW"/>
</dbReference>
<evidence type="ECO:0000256" key="3">
    <source>
        <dbReference type="ARBA" id="ARBA00022801"/>
    </source>
</evidence>
<dbReference type="EMBL" id="CP063164">
    <property type="protein sequence ID" value="QOR61312.1"/>
    <property type="molecule type" value="Genomic_DNA"/>
</dbReference>
<evidence type="ECO:0000313" key="7">
    <source>
        <dbReference type="Proteomes" id="UP000595074"/>
    </source>
</evidence>
<dbReference type="AlphaFoldDB" id="A0A7M1S2M4"/>
<dbReference type="SUPFAM" id="SSF54001">
    <property type="entry name" value="Cysteine proteinases"/>
    <property type="match status" value="1"/>
</dbReference>
<dbReference type="InterPro" id="IPR038765">
    <property type="entry name" value="Papain-like_cys_pep_sf"/>
</dbReference>